<organism evidence="1 2">
    <name type="scientific">Agathobacter rectalis</name>
    <dbReference type="NCBI Taxonomy" id="39491"/>
    <lineage>
        <taxon>Bacteria</taxon>
        <taxon>Bacillati</taxon>
        <taxon>Bacillota</taxon>
        <taxon>Clostridia</taxon>
        <taxon>Lachnospirales</taxon>
        <taxon>Lachnospiraceae</taxon>
        <taxon>Agathobacter</taxon>
    </lineage>
</organism>
<gene>
    <name evidence="1" type="ORF">DXA03_12190</name>
</gene>
<protein>
    <submittedName>
        <fullName evidence="1">Uncharacterized protein</fullName>
    </submittedName>
</protein>
<comment type="caution">
    <text evidence="1">The sequence shown here is derived from an EMBL/GenBank/DDBJ whole genome shotgun (WGS) entry which is preliminary data.</text>
</comment>
<name>A0A413M593_9FIRM</name>
<evidence type="ECO:0000313" key="2">
    <source>
        <dbReference type="Proteomes" id="UP000285209"/>
    </source>
</evidence>
<proteinExistence type="predicted"/>
<dbReference type="AlphaFoldDB" id="A0A413M593"/>
<sequence>MSDSNVQIEEVYKRVPFFPTNWDDYDKCPVCNSVLKNGKKMAKIYSNGELIEEDVLLPLKICQTCDIGYGTPQLIEYIHTVYRKMHINPMQLRKNDIGNGNVNDIKLRIQMQNSFHNKHKSKNRQYPEVDKLLGIIQKRKDKQIKGSLSKYMGISNDEKNTIHKKNEEHNVIPTDAQIYVGNSEQHVCLGKMTGSVRLTNRVLACKGKIYLCNIKQCLRCKKYFISPTDFYSNSSLPDNYTYIEPANKVVSISPHDFIVRVNTNRCTSGGHRLKDIKCSVPLGLFSGGVRRVEVPAAYCYVCDKYYILDEDYKMLRKKGVVLCHIDEKEELVKDFGYDDCDFELNKESLLHKIGYNVSATDNLLCSKRWYILESAVDFEILTREEICSHLDYLIHRSKGRLHYEDAISKWECDRTHIANYRSNELETIKAESISTKRRI</sequence>
<evidence type="ECO:0000313" key="1">
    <source>
        <dbReference type="EMBL" id="RGZ16450.1"/>
    </source>
</evidence>
<dbReference type="Proteomes" id="UP000285209">
    <property type="component" value="Unassembled WGS sequence"/>
</dbReference>
<dbReference type="EMBL" id="QSDV01000028">
    <property type="protein sequence ID" value="RGZ16450.1"/>
    <property type="molecule type" value="Genomic_DNA"/>
</dbReference>
<accession>A0A413M593</accession>
<reference evidence="1 2" key="1">
    <citation type="submission" date="2018-08" db="EMBL/GenBank/DDBJ databases">
        <title>A genome reference for cultivated species of the human gut microbiota.</title>
        <authorList>
            <person name="Zou Y."/>
            <person name="Xue W."/>
            <person name="Luo G."/>
        </authorList>
    </citation>
    <scope>NUCLEOTIDE SEQUENCE [LARGE SCALE GENOMIC DNA]</scope>
    <source>
        <strain evidence="1 2">AM54-25XD</strain>
    </source>
</reference>